<dbReference type="Proteomes" id="UP001596509">
    <property type="component" value="Unassembled WGS sequence"/>
</dbReference>
<accession>A0ABW2M8L3</accession>
<comment type="caution">
    <text evidence="2">The sequence shown here is derived from an EMBL/GenBank/DDBJ whole genome shotgun (WGS) entry which is preliminary data.</text>
</comment>
<feature type="transmembrane region" description="Helical" evidence="1">
    <location>
        <begin position="256"/>
        <end position="276"/>
    </location>
</feature>
<feature type="transmembrane region" description="Helical" evidence="1">
    <location>
        <begin position="320"/>
        <end position="342"/>
    </location>
</feature>
<dbReference type="RefSeq" id="WP_319284630.1">
    <property type="nucleotide sequence ID" value="NZ_JBHTCK010000001.1"/>
</dbReference>
<feature type="transmembrane region" description="Helical" evidence="1">
    <location>
        <begin position="202"/>
        <end position="223"/>
    </location>
</feature>
<protein>
    <submittedName>
        <fullName evidence="2">Uncharacterized protein</fullName>
    </submittedName>
</protein>
<evidence type="ECO:0000313" key="2">
    <source>
        <dbReference type="EMBL" id="MFC7350230.1"/>
    </source>
</evidence>
<organism evidence="2 3">
    <name type="scientific">Streptomyces caviscabies</name>
    <dbReference type="NCBI Taxonomy" id="90079"/>
    <lineage>
        <taxon>Bacteria</taxon>
        <taxon>Bacillati</taxon>
        <taxon>Actinomycetota</taxon>
        <taxon>Actinomycetes</taxon>
        <taxon>Kitasatosporales</taxon>
        <taxon>Streptomycetaceae</taxon>
        <taxon>Streptomyces</taxon>
    </lineage>
</organism>
<keyword evidence="1" id="KW-1133">Transmembrane helix</keyword>
<keyword evidence="1" id="KW-0472">Membrane</keyword>
<evidence type="ECO:0000313" key="3">
    <source>
        <dbReference type="Proteomes" id="UP001596509"/>
    </source>
</evidence>
<keyword evidence="3" id="KW-1185">Reference proteome</keyword>
<feature type="transmembrane region" description="Helical" evidence="1">
    <location>
        <begin position="362"/>
        <end position="384"/>
    </location>
</feature>
<gene>
    <name evidence="2" type="ORF">ACFQW9_06255</name>
</gene>
<feature type="transmembrane region" description="Helical" evidence="1">
    <location>
        <begin position="229"/>
        <end position="249"/>
    </location>
</feature>
<feature type="transmembrane region" description="Helical" evidence="1">
    <location>
        <begin position="396"/>
        <end position="415"/>
    </location>
</feature>
<reference evidence="3" key="1">
    <citation type="journal article" date="2019" name="Int. J. Syst. Evol. Microbiol.">
        <title>The Global Catalogue of Microorganisms (GCM) 10K type strain sequencing project: providing services to taxonomists for standard genome sequencing and annotation.</title>
        <authorList>
            <consortium name="The Broad Institute Genomics Platform"/>
            <consortium name="The Broad Institute Genome Sequencing Center for Infectious Disease"/>
            <person name="Wu L."/>
            <person name="Ma J."/>
        </authorList>
    </citation>
    <scope>NUCLEOTIDE SEQUENCE [LARGE SCALE GENOMIC DNA]</scope>
    <source>
        <strain evidence="3">ICMP 19430</strain>
    </source>
</reference>
<keyword evidence="1" id="KW-0812">Transmembrane</keyword>
<feature type="transmembrane region" description="Helical" evidence="1">
    <location>
        <begin position="288"/>
        <end position="308"/>
    </location>
</feature>
<sequence length="518" mass="56309">MTATPRFDQRAIAVVELTGTTIDCGEFEQALAARGWPILRKEGGPSTAVTAHTTHYLLECRFPGSRFNARRGARERIEVVADELQLDLNVEVTDLVGRDPEDRPVWFAYERPADRDAMTAPRTHWARWKERVRLWCAEQLGAYDTGRHITAASRPRAEELATRALPGTATPSARVAVRRPAGVPDPDPVAVLGRRRRTGRRLGWLVCVAAVVLVTSSMVASLWSQGFAAWWGLASLAVVAVGLAAYWLAQMTPGRPGAAVVTALVLGVTMAGFGAATVLRSPDRSAGSLGWVIVAGGYVVFTGIRLLVRQWSWRVVAPWLLPAVLPLALGFFPSLGLGLHVFYLDAFGLNLEDVEIPRIWQFIATLKLGLAVNLWLVALAGLGYLQHLHWCVRDRWVGYTFLGFFSTLLLIGGGWNLGLEPAGRAGLDAVKAAESGQAPEAYFGITPEWVCLRPVGPADGVYVDGGEFRPSRPYLRVGDAGGTVVLWDRVEKGVLKMPMNKLRIIPVDGPSENCAAPS</sequence>
<name>A0ABW2M8L3_9ACTN</name>
<dbReference type="EMBL" id="JBHTCK010000001">
    <property type="protein sequence ID" value="MFC7350230.1"/>
    <property type="molecule type" value="Genomic_DNA"/>
</dbReference>
<evidence type="ECO:0000256" key="1">
    <source>
        <dbReference type="SAM" id="Phobius"/>
    </source>
</evidence>
<proteinExistence type="predicted"/>